<keyword evidence="3 6" id="KW-0812">Transmembrane</keyword>
<feature type="transmembrane region" description="Helical" evidence="6">
    <location>
        <begin position="404"/>
        <end position="424"/>
    </location>
</feature>
<sequence>MSMNSSSASRKFRALYDKALGLSRRPLVANTISYTINFGLLLVIQLVFFLFISRALGAADYGLFITIVSVSIMAGFLVGLGSEYLLLQRVAVEPQSFDRYLGHSLIMMGLTFPFVLPGTIALLYVLIGDTVPLSTIAIVTVSDLLLTKLVILSAQSYMAFDRARKQIVINVLAASLKLAFLFVATLLPGSLTLQEWAWWYFAAGILSALAACWLVLRDLGRPTFTLIRDDLKLSLLYCIEFFAIGGMKDLDKPVVVHTLSADAGGQYAAGFRIIDAASAPVRAFLYATYTRHFRQAQDGQASSLAFGVKLLPVTVFLALPVAVFLLLIAGFIPLVLGEDFAETPTVVMCLAFYPLLMGLSGVGADILRATGRQRVRMALLISTSLLLIPVVSLGAALGGLAGAALFRFGVQIALTAGTWFFIFWTKAPAPEPDETAG</sequence>
<feature type="transmembrane region" description="Helical" evidence="6">
    <location>
        <begin position="34"/>
        <end position="55"/>
    </location>
</feature>
<dbReference type="PANTHER" id="PTHR30250">
    <property type="entry name" value="PST FAMILY PREDICTED COLANIC ACID TRANSPORTER"/>
    <property type="match status" value="1"/>
</dbReference>
<feature type="transmembrane region" description="Helical" evidence="6">
    <location>
        <begin position="345"/>
        <end position="367"/>
    </location>
</feature>
<feature type="transmembrane region" description="Helical" evidence="6">
    <location>
        <begin position="310"/>
        <end position="333"/>
    </location>
</feature>
<evidence type="ECO:0000313" key="7">
    <source>
        <dbReference type="EMBL" id="CTQ45346.1"/>
    </source>
</evidence>
<dbReference type="PANTHER" id="PTHR30250:SF11">
    <property type="entry name" value="O-ANTIGEN TRANSPORTER-RELATED"/>
    <property type="match status" value="1"/>
</dbReference>
<reference evidence="8" key="1">
    <citation type="submission" date="2015-07" db="EMBL/GenBank/DDBJ databases">
        <authorList>
            <person name="Rodrigo-Torres Lidia"/>
            <person name="Arahal R.David."/>
        </authorList>
    </citation>
    <scope>NUCLEOTIDE SEQUENCE [LARGE SCALE GENOMIC DNA]</scope>
    <source>
        <strain evidence="8">CECT 4801</strain>
    </source>
</reference>
<evidence type="ECO:0000256" key="1">
    <source>
        <dbReference type="ARBA" id="ARBA00004651"/>
    </source>
</evidence>
<feature type="transmembrane region" description="Helical" evidence="6">
    <location>
        <begin position="167"/>
        <end position="191"/>
    </location>
</feature>
<name>A0A0M6Y5I1_9HYPH</name>
<evidence type="ECO:0000256" key="4">
    <source>
        <dbReference type="ARBA" id="ARBA00022989"/>
    </source>
</evidence>
<comment type="subcellular location">
    <subcellularLocation>
        <location evidence="1">Cell membrane</location>
        <topology evidence="1">Multi-pass membrane protein</topology>
    </subcellularLocation>
</comment>
<feature type="transmembrane region" description="Helical" evidence="6">
    <location>
        <begin position="61"/>
        <end position="85"/>
    </location>
</feature>
<keyword evidence="5 6" id="KW-0472">Membrane</keyword>
<keyword evidence="8" id="KW-1185">Reference proteome</keyword>
<dbReference type="STRING" id="187304.B0E33_04450"/>
<evidence type="ECO:0000256" key="3">
    <source>
        <dbReference type="ARBA" id="ARBA00022692"/>
    </source>
</evidence>
<feature type="transmembrane region" description="Helical" evidence="6">
    <location>
        <begin position="133"/>
        <end position="155"/>
    </location>
</feature>
<accession>A0A0M6Y5I1</accession>
<dbReference type="Proteomes" id="UP000048926">
    <property type="component" value="Unassembled WGS sequence"/>
</dbReference>
<dbReference type="AlphaFoldDB" id="A0A0M6Y5I1"/>
<keyword evidence="4 6" id="KW-1133">Transmembrane helix</keyword>
<protein>
    <submittedName>
        <fullName evidence="7">Polysaccharide biosynthesis protein</fullName>
    </submittedName>
</protein>
<feature type="transmembrane region" description="Helical" evidence="6">
    <location>
        <begin position="197"/>
        <end position="216"/>
    </location>
</feature>
<keyword evidence="2" id="KW-1003">Cell membrane</keyword>
<gene>
    <name evidence="7" type="ORF">LAL4801_03796</name>
</gene>
<feature type="transmembrane region" description="Helical" evidence="6">
    <location>
        <begin position="379"/>
        <end position="398"/>
    </location>
</feature>
<evidence type="ECO:0000256" key="2">
    <source>
        <dbReference type="ARBA" id="ARBA00022475"/>
    </source>
</evidence>
<evidence type="ECO:0000256" key="5">
    <source>
        <dbReference type="ARBA" id="ARBA00023136"/>
    </source>
</evidence>
<dbReference type="InterPro" id="IPR002797">
    <property type="entry name" value="Polysacc_synth"/>
</dbReference>
<dbReference type="InterPro" id="IPR050833">
    <property type="entry name" value="Poly_Biosynth_Transport"/>
</dbReference>
<evidence type="ECO:0000256" key="6">
    <source>
        <dbReference type="SAM" id="Phobius"/>
    </source>
</evidence>
<dbReference type="GO" id="GO:0005886">
    <property type="term" value="C:plasma membrane"/>
    <property type="evidence" value="ECO:0007669"/>
    <property type="project" value="UniProtKB-SubCell"/>
</dbReference>
<organism evidence="7 8">
    <name type="scientific">Roseibium aggregatum</name>
    <dbReference type="NCBI Taxonomy" id="187304"/>
    <lineage>
        <taxon>Bacteria</taxon>
        <taxon>Pseudomonadati</taxon>
        <taxon>Pseudomonadota</taxon>
        <taxon>Alphaproteobacteria</taxon>
        <taxon>Hyphomicrobiales</taxon>
        <taxon>Stappiaceae</taxon>
        <taxon>Roseibium</taxon>
    </lineage>
</organism>
<evidence type="ECO:0000313" key="8">
    <source>
        <dbReference type="Proteomes" id="UP000048926"/>
    </source>
</evidence>
<proteinExistence type="predicted"/>
<dbReference type="Pfam" id="PF01943">
    <property type="entry name" value="Polysacc_synt"/>
    <property type="match status" value="1"/>
</dbReference>
<dbReference type="EMBL" id="CXST01000002">
    <property type="protein sequence ID" value="CTQ45346.1"/>
    <property type="molecule type" value="Genomic_DNA"/>
</dbReference>
<feature type="transmembrane region" description="Helical" evidence="6">
    <location>
        <begin position="105"/>
        <end position="127"/>
    </location>
</feature>